<dbReference type="InterPro" id="IPR012337">
    <property type="entry name" value="RNaseH-like_sf"/>
</dbReference>
<keyword evidence="2" id="KW-0540">Nuclease</keyword>
<organism evidence="2 3">
    <name type="scientific">Microvirga terrae</name>
    <dbReference type="NCBI Taxonomy" id="2740529"/>
    <lineage>
        <taxon>Bacteria</taxon>
        <taxon>Pseudomonadati</taxon>
        <taxon>Pseudomonadota</taxon>
        <taxon>Alphaproteobacteria</taxon>
        <taxon>Hyphomicrobiales</taxon>
        <taxon>Methylobacteriaceae</taxon>
        <taxon>Microvirga</taxon>
    </lineage>
</organism>
<keyword evidence="2" id="KW-0614">Plasmid</keyword>
<keyword evidence="2" id="KW-0269">Exonuclease</keyword>
<dbReference type="NCBIfam" id="NF006615">
    <property type="entry name" value="PRK09182.1"/>
    <property type="match status" value="1"/>
</dbReference>
<proteinExistence type="predicted"/>
<accession>A0ABY5S3P3</accession>
<evidence type="ECO:0000313" key="2">
    <source>
        <dbReference type="EMBL" id="UVF22824.1"/>
    </source>
</evidence>
<name>A0ABY5S3P3_9HYPH</name>
<dbReference type="GO" id="GO:0004527">
    <property type="term" value="F:exonuclease activity"/>
    <property type="evidence" value="ECO:0007669"/>
    <property type="project" value="UniProtKB-KW"/>
</dbReference>
<keyword evidence="2" id="KW-0378">Hydrolase</keyword>
<protein>
    <submittedName>
        <fullName evidence="2">3'-5' exonuclease</fullName>
    </submittedName>
</protein>
<dbReference type="InterPro" id="IPR036397">
    <property type="entry name" value="RNaseH_sf"/>
</dbReference>
<evidence type="ECO:0000259" key="1">
    <source>
        <dbReference type="SMART" id="SM00479"/>
    </source>
</evidence>
<geneLocation type="plasmid" evidence="2 3">
    <name>pR24_2</name>
</geneLocation>
<dbReference type="Proteomes" id="UP001017257">
    <property type="component" value="Plasmid pR24_2"/>
</dbReference>
<reference evidence="2" key="1">
    <citation type="submission" date="2022-08" db="EMBL/GenBank/DDBJ databases">
        <title>Microvirga terrae sp. nov., isolated from soil.</title>
        <authorList>
            <person name="Kim K.H."/>
            <person name="Seo Y.L."/>
            <person name="Kim J.M."/>
            <person name="Lee J.K."/>
            <person name="Han D.M."/>
            <person name="Jeon C.O."/>
        </authorList>
    </citation>
    <scope>NUCLEOTIDE SEQUENCE</scope>
    <source>
        <strain evidence="2">R24</strain>
        <plasmid evidence="2">pR24_2</plasmid>
    </source>
</reference>
<dbReference type="InterPro" id="IPR013520">
    <property type="entry name" value="Ribonucl_H"/>
</dbReference>
<evidence type="ECO:0000313" key="3">
    <source>
        <dbReference type="Proteomes" id="UP001017257"/>
    </source>
</evidence>
<sequence length="311" mass="34737">MDPIIVPHQAPPFRLNPADFENAAHALETSGDYRVLRRLKPRPVLPARPLTDGEKIGLIVDTETTGLDKARDEVIELGMIAFIYHVDGQVRDVIGTFGALREPGVPISPESMKVHKITPEMVAGQVMDRDAVERFIAPAGLVIAHNASFDRSFCERLAGGFADKAWACSNSEISWSALGFEGSRLGYLIGQCGYFHQGHRAVDDCEALLEVLASPLPDGSGLPFEHLLASARKGSIRVWAENSPFDLKDLLKKRGYRWNDGSDGRLKSWWIEVPEEDYPDELRFLQTEIYRSSVEPVIQKITAYERFRFSS</sequence>
<keyword evidence="3" id="KW-1185">Reference proteome</keyword>
<feature type="domain" description="Exonuclease" evidence="1">
    <location>
        <begin position="58"/>
        <end position="221"/>
    </location>
</feature>
<dbReference type="Gene3D" id="3.30.420.10">
    <property type="entry name" value="Ribonuclease H-like superfamily/Ribonuclease H"/>
    <property type="match status" value="1"/>
</dbReference>
<dbReference type="CDD" id="cd06127">
    <property type="entry name" value="DEDDh"/>
    <property type="match status" value="1"/>
</dbReference>
<dbReference type="EMBL" id="CP102847">
    <property type="protein sequence ID" value="UVF22824.1"/>
    <property type="molecule type" value="Genomic_DNA"/>
</dbReference>
<dbReference type="Pfam" id="PF00929">
    <property type="entry name" value="RNase_T"/>
    <property type="match status" value="1"/>
</dbReference>
<dbReference type="PANTHER" id="PTHR30231:SF37">
    <property type="entry name" value="EXODEOXYRIBONUCLEASE 10"/>
    <property type="match status" value="1"/>
</dbReference>
<dbReference type="PANTHER" id="PTHR30231">
    <property type="entry name" value="DNA POLYMERASE III SUBUNIT EPSILON"/>
    <property type="match status" value="1"/>
</dbReference>
<dbReference type="SUPFAM" id="SSF53098">
    <property type="entry name" value="Ribonuclease H-like"/>
    <property type="match status" value="1"/>
</dbReference>
<gene>
    <name evidence="2" type="ORF">HPT29_027455</name>
</gene>
<dbReference type="SMART" id="SM00479">
    <property type="entry name" value="EXOIII"/>
    <property type="match status" value="1"/>
</dbReference>